<reference evidence="1 2" key="1">
    <citation type="submission" date="2013-02" db="EMBL/GenBank/DDBJ databases">
        <title>Draft Genome Sequence of Streptomyces aurantiacus, Which Produces Setomimycin.</title>
        <authorList>
            <person name="Gruening B.A."/>
            <person name="Praeg A."/>
            <person name="Erxleben A."/>
            <person name="Guenther S."/>
            <person name="Mueller M."/>
        </authorList>
    </citation>
    <scope>NUCLEOTIDE SEQUENCE [LARGE SCALE GENOMIC DNA]</scope>
    <source>
        <strain evidence="1 2">JA 4570</strain>
    </source>
</reference>
<proteinExistence type="predicted"/>
<dbReference type="PATRIC" id="fig|1286094.4.peg.57"/>
<protein>
    <submittedName>
        <fullName evidence="1">Uncharacterized protein</fullName>
    </submittedName>
</protein>
<comment type="caution">
    <text evidence="1">The sequence shown here is derived from an EMBL/GenBank/DDBJ whole genome shotgun (WGS) entry which is preliminary data.</text>
</comment>
<sequence length="103" mass="11329">MSFLPRTVYAVSCDSCGATYHAQDQDDLGSDYELTLESAQLDAGTARCMTTEGWIITTRHLCPVCVQARSDAVTERLETELTHTPLFEFPIHRPAPPEGTDPA</sequence>
<dbReference type="AlphaFoldDB" id="S3ZUM1"/>
<accession>S3ZUM1</accession>
<gene>
    <name evidence="1" type="ORF">STRAU_0059</name>
</gene>
<dbReference type="EMBL" id="AOPZ01000003">
    <property type="protein sequence ID" value="EPH46893.1"/>
    <property type="molecule type" value="Genomic_DNA"/>
</dbReference>
<evidence type="ECO:0000313" key="1">
    <source>
        <dbReference type="EMBL" id="EPH46893.1"/>
    </source>
</evidence>
<evidence type="ECO:0000313" key="2">
    <source>
        <dbReference type="Proteomes" id="UP000014629"/>
    </source>
</evidence>
<name>S3ZUM1_9ACTN</name>
<keyword evidence="2" id="KW-1185">Reference proteome</keyword>
<dbReference type="Proteomes" id="UP000014629">
    <property type="component" value="Unassembled WGS sequence"/>
</dbReference>
<organism evidence="1 2">
    <name type="scientific">Streptomyces aurantiacus JA 4570</name>
    <dbReference type="NCBI Taxonomy" id="1286094"/>
    <lineage>
        <taxon>Bacteria</taxon>
        <taxon>Bacillati</taxon>
        <taxon>Actinomycetota</taxon>
        <taxon>Actinomycetes</taxon>
        <taxon>Kitasatosporales</taxon>
        <taxon>Streptomycetaceae</taxon>
        <taxon>Streptomyces</taxon>
        <taxon>Streptomyces aurantiacus group</taxon>
    </lineage>
</organism>
<dbReference type="RefSeq" id="WP_016638195.1">
    <property type="nucleotide sequence ID" value="NZ_AOPZ01000003.1"/>
</dbReference>